<dbReference type="RefSeq" id="WP_183988666.1">
    <property type="nucleotide sequence ID" value="NZ_JACHHG010000017.1"/>
</dbReference>
<dbReference type="AlphaFoldDB" id="A0A841I4H4"/>
<name>A0A841I4H4_9DEIO</name>
<protein>
    <submittedName>
        <fullName evidence="2">Uncharacterized protein</fullName>
    </submittedName>
</protein>
<evidence type="ECO:0000256" key="1">
    <source>
        <dbReference type="SAM" id="MobiDB-lite"/>
    </source>
</evidence>
<accession>A0A841I4H4</accession>
<comment type="caution">
    <text evidence="2">The sequence shown here is derived from an EMBL/GenBank/DDBJ whole genome shotgun (WGS) entry which is preliminary data.</text>
</comment>
<dbReference type="Proteomes" id="UP000569951">
    <property type="component" value="Unassembled WGS sequence"/>
</dbReference>
<gene>
    <name evidence="2" type="ORF">HNR42_003386</name>
</gene>
<feature type="compositionally biased region" description="Low complexity" evidence="1">
    <location>
        <begin position="12"/>
        <end position="34"/>
    </location>
</feature>
<proteinExistence type="predicted"/>
<organism evidence="2 3">
    <name type="scientific">Deinobacterium chartae</name>
    <dbReference type="NCBI Taxonomy" id="521158"/>
    <lineage>
        <taxon>Bacteria</taxon>
        <taxon>Thermotogati</taxon>
        <taxon>Deinococcota</taxon>
        <taxon>Deinococci</taxon>
        <taxon>Deinococcales</taxon>
        <taxon>Deinococcaceae</taxon>
        <taxon>Deinobacterium</taxon>
    </lineage>
</organism>
<feature type="region of interest" description="Disordered" evidence="1">
    <location>
        <begin position="59"/>
        <end position="123"/>
    </location>
</feature>
<feature type="compositionally biased region" description="Basic and acidic residues" evidence="1">
    <location>
        <begin position="1"/>
        <end position="11"/>
    </location>
</feature>
<sequence length="123" mass="12799">MRRAAQREHAQRVAGQQRGAALEAASGPLAAPGSFAQQPLERCLELGVQRVHPAGRLGFAGSETYDRQDGFPGLPRRVVPGSPCQIEQKGLETDAGRSGAAQACQRGTDATGKGPLGSGQKQP</sequence>
<evidence type="ECO:0000313" key="3">
    <source>
        <dbReference type="Proteomes" id="UP000569951"/>
    </source>
</evidence>
<reference evidence="2 3" key="1">
    <citation type="submission" date="2020-08" db="EMBL/GenBank/DDBJ databases">
        <title>Genomic Encyclopedia of Type Strains, Phase IV (KMG-IV): sequencing the most valuable type-strain genomes for metagenomic binning, comparative biology and taxonomic classification.</title>
        <authorList>
            <person name="Goeker M."/>
        </authorList>
    </citation>
    <scope>NUCLEOTIDE SEQUENCE [LARGE SCALE GENOMIC DNA]</scope>
    <source>
        <strain evidence="2 3">DSM 21458</strain>
    </source>
</reference>
<evidence type="ECO:0000313" key="2">
    <source>
        <dbReference type="EMBL" id="MBB6099926.1"/>
    </source>
</evidence>
<feature type="region of interest" description="Disordered" evidence="1">
    <location>
        <begin position="1"/>
        <end position="34"/>
    </location>
</feature>
<dbReference type="EMBL" id="JACHHG010000017">
    <property type="protein sequence ID" value="MBB6099926.1"/>
    <property type="molecule type" value="Genomic_DNA"/>
</dbReference>
<keyword evidence="3" id="KW-1185">Reference proteome</keyword>